<dbReference type="Pfam" id="PF00270">
    <property type="entry name" value="DEAD"/>
    <property type="match status" value="1"/>
</dbReference>
<dbReference type="Pfam" id="PF00271">
    <property type="entry name" value="Helicase_C"/>
    <property type="match status" value="1"/>
</dbReference>
<dbReference type="Gene3D" id="3.40.50.300">
    <property type="entry name" value="P-loop containing nucleotide triphosphate hydrolases"/>
    <property type="match status" value="2"/>
</dbReference>
<evidence type="ECO:0000313" key="9">
    <source>
        <dbReference type="Proteomes" id="UP000189431"/>
    </source>
</evidence>
<dbReference type="Proteomes" id="UP000189431">
    <property type="component" value="Unassembled WGS sequence"/>
</dbReference>
<dbReference type="SMART" id="SM00487">
    <property type="entry name" value="DEXDc"/>
    <property type="match status" value="1"/>
</dbReference>
<dbReference type="InterPro" id="IPR011545">
    <property type="entry name" value="DEAD/DEAH_box_helicase_dom"/>
</dbReference>
<feature type="compositionally biased region" description="Basic and acidic residues" evidence="5">
    <location>
        <begin position="792"/>
        <end position="802"/>
    </location>
</feature>
<dbReference type="InterPro" id="IPR027417">
    <property type="entry name" value="P-loop_NTPase"/>
</dbReference>
<keyword evidence="2" id="KW-0378">Hydrolase</keyword>
<dbReference type="Pfam" id="PF24473">
    <property type="entry name" value="CON_HrpB"/>
    <property type="match status" value="1"/>
</dbReference>
<dbReference type="InterPro" id="IPR001650">
    <property type="entry name" value="Helicase_C-like"/>
</dbReference>
<dbReference type="Pfam" id="PF08482">
    <property type="entry name" value="HrpB_C"/>
    <property type="match status" value="1"/>
</dbReference>
<dbReference type="InterPro" id="IPR014001">
    <property type="entry name" value="Helicase_ATP-bd"/>
</dbReference>
<feature type="domain" description="Helicase C-terminal" evidence="7">
    <location>
        <begin position="203"/>
        <end position="368"/>
    </location>
</feature>
<evidence type="ECO:0000259" key="6">
    <source>
        <dbReference type="PROSITE" id="PS51192"/>
    </source>
</evidence>
<keyword evidence="1" id="KW-0547">Nucleotide-binding</keyword>
<evidence type="ECO:0000256" key="4">
    <source>
        <dbReference type="ARBA" id="ARBA00022840"/>
    </source>
</evidence>
<comment type="caution">
    <text evidence="8">The sequence shown here is derived from an EMBL/GenBank/DDBJ whole genome shotgun (WGS) entry which is preliminary data.</text>
</comment>
<protein>
    <submittedName>
        <fullName evidence="8">ATP-dependent helicase HrpB</fullName>
    </submittedName>
</protein>
<dbReference type="InterPro" id="IPR013689">
    <property type="entry name" value="RNA_helicase_ATP-dep_HrpB_C"/>
</dbReference>
<dbReference type="InterPro" id="IPR010225">
    <property type="entry name" value="HrpB"/>
</dbReference>
<dbReference type="CDD" id="cd17990">
    <property type="entry name" value="DEXHc_HrpB"/>
    <property type="match status" value="1"/>
</dbReference>
<dbReference type="PANTHER" id="PTHR43519">
    <property type="entry name" value="ATP-DEPENDENT RNA HELICASE HRPB"/>
    <property type="match status" value="1"/>
</dbReference>
<dbReference type="PIRSF" id="PIRSF005496">
    <property type="entry name" value="ATP_hel_hrpB"/>
    <property type="match status" value="1"/>
</dbReference>
<dbReference type="NCBIfam" id="TIGR01970">
    <property type="entry name" value="DEAH_box_HrpB"/>
    <property type="match status" value="1"/>
</dbReference>
<dbReference type="Gene3D" id="1.20.120.1080">
    <property type="match status" value="1"/>
</dbReference>
<dbReference type="SUPFAM" id="SSF52540">
    <property type="entry name" value="P-loop containing nucleoside triphosphate hydrolases"/>
    <property type="match status" value="1"/>
</dbReference>
<proteinExistence type="predicted"/>
<dbReference type="RefSeq" id="WP_077669142.1">
    <property type="nucleotide sequence ID" value="NZ_MUFR01000007.1"/>
</dbReference>
<feature type="region of interest" description="Disordered" evidence="5">
    <location>
        <begin position="792"/>
        <end position="817"/>
    </location>
</feature>
<dbReference type="InterPro" id="IPR049614">
    <property type="entry name" value="HrpB_DEXH"/>
</dbReference>
<feature type="domain" description="Helicase ATP-binding" evidence="6">
    <location>
        <begin position="14"/>
        <end position="177"/>
    </location>
</feature>
<evidence type="ECO:0000256" key="1">
    <source>
        <dbReference type="ARBA" id="ARBA00022741"/>
    </source>
</evidence>
<dbReference type="PROSITE" id="PS51194">
    <property type="entry name" value="HELICASE_CTER"/>
    <property type="match status" value="1"/>
</dbReference>
<keyword evidence="9" id="KW-1185">Reference proteome</keyword>
<keyword evidence="4" id="KW-0067">ATP-binding</keyword>
<evidence type="ECO:0000256" key="3">
    <source>
        <dbReference type="ARBA" id="ARBA00022806"/>
    </source>
</evidence>
<name>A0ABX3KSQ0_SALCS</name>
<dbReference type="PROSITE" id="PS51192">
    <property type="entry name" value="HELICASE_ATP_BIND_1"/>
    <property type="match status" value="1"/>
</dbReference>
<dbReference type="CDD" id="cd18791">
    <property type="entry name" value="SF2_C_RHA"/>
    <property type="match status" value="1"/>
</dbReference>
<accession>A0ABX3KSQ0</accession>
<reference evidence="9" key="1">
    <citation type="submission" date="2017-01" db="EMBL/GenBank/DDBJ databases">
        <title>Draft genome of the species Salinivibrio costicola subsp. alcaliphilus.</title>
        <authorList>
            <person name="Lopez-Hermoso C."/>
            <person name="De La Haba R."/>
            <person name="Sanchez-Porro C."/>
            <person name="Ventosa A."/>
        </authorList>
    </citation>
    <scope>NUCLEOTIDE SEQUENCE [LARGE SCALE GENOMIC DNA]</scope>
    <source>
        <strain evidence="9">CBH448</strain>
    </source>
</reference>
<dbReference type="GO" id="GO:0004386">
    <property type="term" value="F:helicase activity"/>
    <property type="evidence" value="ECO:0007669"/>
    <property type="project" value="UniProtKB-KW"/>
</dbReference>
<keyword evidence="3 8" id="KW-0347">Helicase</keyword>
<evidence type="ECO:0000256" key="5">
    <source>
        <dbReference type="SAM" id="MobiDB-lite"/>
    </source>
</evidence>
<evidence type="ECO:0000259" key="7">
    <source>
        <dbReference type="PROSITE" id="PS51194"/>
    </source>
</evidence>
<dbReference type="SMART" id="SM00490">
    <property type="entry name" value="HELICc"/>
    <property type="match status" value="1"/>
</dbReference>
<dbReference type="InterPro" id="IPR056329">
    <property type="entry name" value="CON_HrpB"/>
</dbReference>
<sequence length="817" mass="89615">MSQLPIDTVIPDLIAGLSTHPQIIVSAPPGAGKSTRLPLALLEQTTREGKIVLLEPRRLAARNIARFLAHHLNEPIGQTVGLRMRGETKVSANTRLEVVTEGVMTRLLQTDPMLDGVNLILFDEFHERSLHADLALALSLDCQAGLRDDLRLVVMSATLDNQALCQYLPNALTLATEGRSFPIHYQYHPLSRHTPWASAVASASLDFMAQHSGSALLFLPGMSAIRQVHEAIKGRLANDMDLHLLHGSLDISAQQAAIYPAPAGMRKLVLTTNIAETSLTIEGIQLVIDAGLERMIMHQAQTGLDKLVTRQVTRSAAIQRAGRAGRLAHGHCLRLYSEEQFQRLPVAPTAPILREDLTDLALNVIQWGCDVKDLHWLDVPPTKHWQAACLRLTQLGLIDARHGLTTLGQHASHLAASPRTAAMLARVEKADTSTLSTACWLAAWAEKPMTSGASLALIDQLRVAMSYKDYQHRAQSLARSVGIALQPQFDDTLLPLLAANIWPDRVALARGKSGRFMMANGHGVILDSQDPLSRADAIVICDVMAGDQGDSRAYSAIALSLTALQDARPDLFSHRDVVAWDDKRGTLKAENQQCLGELVLACEPLDTLSAEQQTQGLLDAVRQKGIDALNWQSPSQSLLTRARCAQAWGLDIALPSLSDTDLLASLDTWLAPFIHDMSRWQALQQLDLKPVLEAWFGFAVTKQLNAALPTHITVPTGSRYPLRYTPDSAPVLAVKMQEMYGQAQTPMLANGHVAVQVELLSPAGRPLQITQDLAGFWQGSYKEVQKEMKGRYPKHLWPDDPANHAPTRQTKRRFNQS</sequence>
<evidence type="ECO:0000313" key="8">
    <source>
        <dbReference type="EMBL" id="OOF34768.1"/>
    </source>
</evidence>
<gene>
    <name evidence="8" type="ORF">BZJ21_03635</name>
</gene>
<dbReference type="PANTHER" id="PTHR43519:SF1">
    <property type="entry name" value="ATP-DEPENDENT RNA HELICASE HRPB"/>
    <property type="match status" value="1"/>
</dbReference>
<evidence type="ECO:0000256" key="2">
    <source>
        <dbReference type="ARBA" id="ARBA00022801"/>
    </source>
</evidence>
<organism evidence="8 9">
    <name type="scientific">Salinivibrio costicola subsp. alcaliphilus</name>
    <dbReference type="NCBI Taxonomy" id="272773"/>
    <lineage>
        <taxon>Bacteria</taxon>
        <taxon>Pseudomonadati</taxon>
        <taxon>Pseudomonadota</taxon>
        <taxon>Gammaproteobacteria</taxon>
        <taxon>Vibrionales</taxon>
        <taxon>Vibrionaceae</taxon>
        <taxon>Salinivibrio</taxon>
    </lineage>
</organism>
<dbReference type="EMBL" id="MUFR01000007">
    <property type="protein sequence ID" value="OOF34768.1"/>
    <property type="molecule type" value="Genomic_DNA"/>
</dbReference>